<dbReference type="Gene3D" id="4.10.280.10">
    <property type="entry name" value="Helix-loop-helix DNA-binding domain"/>
    <property type="match status" value="1"/>
</dbReference>
<dbReference type="AlphaFoldDB" id="A0AAV5QJ18"/>
<dbReference type="InterPro" id="IPR036638">
    <property type="entry name" value="HLH_DNA-bd_sf"/>
</dbReference>
<dbReference type="Pfam" id="PF00010">
    <property type="entry name" value="HLH"/>
    <property type="match status" value="1"/>
</dbReference>
<accession>A0AAV5QJ18</accession>
<dbReference type="GeneID" id="90072812"/>
<comment type="caution">
    <text evidence="3">The sequence shown here is derived from an EMBL/GenBank/DDBJ whole genome shotgun (WGS) entry which is preliminary data.</text>
</comment>
<evidence type="ECO:0000256" key="1">
    <source>
        <dbReference type="SAM" id="MobiDB-lite"/>
    </source>
</evidence>
<dbReference type="PROSITE" id="PS50888">
    <property type="entry name" value="BHLH"/>
    <property type="match status" value="1"/>
</dbReference>
<keyword evidence="4" id="KW-1185">Reference proteome</keyword>
<evidence type="ECO:0000259" key="2">
    <source>
        <dbReference type="PROSITE" id="PS50888"/>
    </source>
</evidence>
<name>A0AAV5QJ18_9ASCO</name>
<dbReference type="PANTHER" id="PTHR47336">
    <property type="entry name" value="TRANSCRIPTION FACTOR HMS1-RELATED"/>
    <property type="match status" value="1"/>
</dbReference>
<feature type="compositionally biased region" description="Polar residues" evidence="1">
    <location>
        <begin position="101"/>
        <end position="114"/>
    </location>
</feature>
<feature type="compositionally biased region" description="Low complexity" evidence="1">
    <location>
        <begin position="120"/>
        <end position="131"/>
    </location>
</feature>
<proteinExistence type="predicted"/>
<dbReference type="SMART" id="SM00353">
    <property type="entry name" value="HLH"/>
    <property type="match status" value="1"/>
</dbReference>
<organism evidence="3 4">
    <name type="scientific">Saccharomycopsis crataegensis</name>
    <dbReference type="NCBI Taxonomy" id="43959"/>
    <lineage>
        <taxon>Eukaryota</taxon>
        <taxon>Fungi</taxon>
        <taxon>Dikarya</taxon>
        <taxon>Ascomycota</taxon>
        <taxon>Saccharomycotina</taxon>
        <taxon>Saccharomycetes</taxon>
        <taxon>Saccharomycopsidaceae</taxon>
        <taxon>Saccharomycopsis</taxon>
    </lineage>
</organism>
<evidence type="ECO:0000313" key="4">
    <source>
        <dbReference type="Proteomes" id="UP001360560"/>
    </source>
</evidence>
<gene>
    <name evidence="3" type="ORF">DASC09_021580</name>
</gene>
<evidence type="ECO:0000313" key="3">
    <source>
        <dbReference type="EMBL" id="GMM34833.1"/>
    </source>
</evidence>
<dbReference type="SUPFAM" id="SSF47459">
    <property type="entry name" value="HLH, helix-loop-helix DNA-binding domain"/>
    <property type="match status" value="1"/>
</dbReference>
<dbReference type="GO" id="GO:0046983">
    <property type="term" value="F:protein dimerization activity"/>
    <property type="evidence" value="ECO:0007669"/>
    <property type="project" value="InterPro"/>
</dbReference>
<dbReference type="InterPro" id="IPR011598">
    <property type="entry name" value="bHLH_dom"/>
</dbReference>
<dbReference type="EMBL" id="BTFZ01000003">
    <property type="protein sequence ID" value="GMM34833.1"/>
    <property type="molecule type" value="Genomic_DNA"/>
</dbReference>
<dbReference type="RefSeq" id="XP_064851833.1">
    <property type="nucleotide sequence ID" value="XM_064995761.1"/>
</dbReference>
<dbReference type="InterPro" id="IPR052099">
    <property type="entry name" value="Regulatory_TF_Diverse"/>
</dbReference>
<feature type="region of interest" description="Disordered" evidence="1">
    <location>
        <begin position="101"/>
        <end position="140"/>
    </location>
</feature>
<reference evidence="3 4" key="1">
    <citation type="journal article" date="2023" name="Elife">
        <title>Identification of key yeast species and microbe-microbe interactions impacting larval growth of Drosophila in the wild.</title>
        <authorList>
            <person name="Mure A."/>
            <person name="Sugiura Y."/>
            <person name="Maeda R."/>
            <person name="Honda K."/>
            <person name="Sakurai N."/>
            <person name="Takahashi Y."/>
            <person name="Watada M."/>
            <person name="Katoh T."/>
            <person name="Gotoh A."/>
            <person name="Gotoh Y."/>
            <person name="Taniguchi I."/>
            <person name="Nakamura K."/>
            <person name="Hayashi T."/>
            <person name="Katayama T."/>
            <person name="Uemura T."/>
            <person name="Hattori Y."/>
        </authorList>
    </citation>
    <scope>NUCLEOTIDE SEQUENCE [LARGE SCALE GENOMIC DNA]</scope>
    <source>
        <strain evidence="3 4">SC-9</strain>
    </source>
</reference>
<dbReference type="Proteomes" id="UP001360560">
    <property type="component" value="Unassembled WGS sequence"/>
</dbReference>
<sequence length="928" mass="103842">MSLTFDDCDAFLASFNDQKHQNGKPIQQPMMMQQPPDMFYIYNNVNVNAEPNELLFSSFNPNASDLNDFSTLNFGQPLQLQQQQQQQQQQMSSNIQQPMSLSNTMMSNDQSFSDHLSPDSFTSSNETQSSSPDVIHDHQDHISNNNRADELEVISKLLSNDDSKFNPENIKLESQTIPKSIQPKRASNIKIKPLSSSKPIASTVNVNSKTKVNSKVTKPKKEKSSHNMIEKKYRTNINDKIKLLRDCVPSLKVLTVDSGDESVELDGLQPAKKLNKATILLKATEYIKHLEMKNYQLMEENKTLNCALSNSDSRKSSTISISNDDIMSHHHHSSSLSSPATSTSSSSHDAGYYTNNYQQQPKSLGSKILMGSLACVVGSGALEDFRAGGEGNSRSLMSVPMLMYNSGSQTNGLDFPGKLFSLLGKFALVLWCACYILNINLINVGNGFEGVLTHSSDKQGARNNGVRSYLQMFKRFFASIVAPSTHVIANDLYGQINKHLMHHYDNINENVNNGDGNIEGHTNHQSVERLRLLAESMMYFPNRNLTPLQNSKMQFNKSLLVKILTNDCNFVVMRIGDWLANNFYNSAKDLIDEHKDDNDKFVNLLKSCDYEEIFQPSLISRIVKARPSQDLAISELIGSWKVQNYLSEILYIMVDSLFDLPTIASECQELISNATNICADQAIESLTLQMMTALFNPTEASIRKSLEMLELFGGYDDDNEVVMKSEELINVNYSLFVSCIMVQHILQKKNLSTGSKLEQISQVVSKLGEIDPESVNIDNANNKTNNGNHNPAAAAISALNLDHLGITFLMMLTFQIHNFVNSSKGSTYEIPFVKSSILYHLEKFIGAGRIWLGSPDGSKIDFGTRTSMIHHFVELNMKINELEIDEEASLEQEPFNDSDDDDVGSEITMDSEVTMVGAENYYIGHNYL</sequence>
<protein>
    <recommendedName>
        <fullName evidence="2">BHLH domain-containing protein</fullName>
    </recommendedName>
</protein>
<dbReference type="PANTHER" id="PTHR47336:SF3">
    <property type="entry name" value="SERINE-RICH PROTEIN TYE7"/>
    <property type="match status" value="1"/>
</dbReference>
<feature type="domain" description="BHLH" evidence="2">
    <location>
        <begin position="221"/>
        <end position="290"/>
    </location>
</feature>